<evidence type="ECO:0000313" key="1">
    <source>
        <dbReference type="EMBL" id="MFC6634021.1"/>
    </source>
</evidence>
<accession>A0ABW1YMP9</accession>
<dbReference type="Proteomes" id="UP001596425">
    <property type="component" value="Unassembled WGS sequence"/>
</dbReference>
<comment type="caution">
    <text evidence="1">The sequence shown here is derived from an EMBL/GenBank/DDBJ whole genome shotgun (WGS) entry which is preliminary data.</text>
</comment>
<reference evidence="2" key="1">
    <citation type="journal article" date="2019" name="Int. J. Syst. Evol. Microbiol.">
        <title>The Global Catalogue of Microorganisms (GCM) 10K type strain sequencing project: providing services to taxonomists for standard genome sequencing and annotation.</title>
        <authorList>
            <consortium name="The Broad Institute Genomics Platform"/>
            <consortium name="The Broad Institute Genome Sequencing Center for Infectious Disease"/>
            <person name="Wu L."/>
            <person name="Ma J."/>
        </authorList>
    </citation>
    <scope>NUCLEOTIDE SEQUENCE [LARGE SCALE GENOMIC DNA]</scope>
    <source>
        <strain evidence="2">CGMCC 1.13718</strain>
    </source>
</reference>
<proteinExistence type="predicted"/>
<organism evidence="1 2">
    <name type="scientific">Microbulbifer taiwanensis</name>
    <dbReference type="NCBI Taxonomy" id="986746"/>
    <lineage>
        <taxon>Bacteria</taxon>
        <taxon>Pseudomonadati</taxon>
        <taxon>Pseudomonadota</taxon>
        <taxon>Gammaproteobacteria</taxon>
        <taxon>Cellvibrionales</taxon>
        <taxon>Microbulbiferaceae</taxon>
        <taxon>Microbulbifer</taxon>
    </lineage>
</organism>
<gene>
    <name evidence="1" type="ORF">ACFQBM_12045</name>
</gene>
<name>A0ABW1YMP9_9GAMM</name>
<keyword evidence="2" id="KW-1185">Reference proteome</keyword>
<dbReference type="RefSeq" id="WP_193190240.1">
    <property type="nucleotide sequence ID" value="NZ_JACZFR010000012.1"/>
</dbReference>
<dbReference type="EMBL" id="JBHSVR010000001">
    <property type="protein sequence ID" value="MFC6634021.1"/>
    <property type="molecule type" value="Genomic_DNA"/>
</dbReference>
<evidence type="ECO:0000313" key="2">
    <source>
        <dbReference type="Proteomes" id="UP001596425"/>
    </source>
</evidence>
<sequence>MNYAKILSERYAIDDEVIKKFIKQIMKENGFSTLDQVCDFLLRQFVTVPDTHPNYEPYRYMYARIKQMLREEQGGIANVYKSRR</sequence>
<protein>
    <submittedName>
        <fullName evidence="1">Uncharacterized protein</fullName>
    </submittedName>
</protein>